<dbReference type="Proteomes" id="UP000549457">
    <property type="component" value="Unassembled WGS sequence"/>
</dbReference>
<sequence>MLADELDEFLRELGCEVVGPAAQATEAGELAGRDTDLDGALLDVNLSRGETSFGLAADLAHRKVPFVFITGYDLESSFPPEFRNAPRISKPLDLGTLVHTMLRHFAPVTRPRG</sequence>
<keyword evidence="1" id="KW-0597">Phosphoprotein</keyword>
<proteinExistence type="predicted"/>
<comment type="caution">
    <text evidence="3">The sequence shown here is derived from an EMBL/GenBank/DDBJ whole genome shotgun (WGS) entry which is preliminary data.</text>
</comment>
<dbReference type="InterPro" id="IPR001789">
    <property type="entry name" value="Sig_transdc_resp-reg_receiver"/>
</dbReference>
<keyword evidence="3" id="KW-0238">DNA-binding</keyword>
<reference evidence="3 4" key="1">
    <citation type="submission" date="2020-08" db="EMBL/GenBank/DDBJ databases">
        <title>Genomic Encyclopedia of Type Strains, Phase IV (KMG-IV): sequencing the most valuable type-strain genomes for metagenomic binning, comparative biology and taxonomic classification.</title>
        <authorList>
            <person name="Goeker M."/>
        </authorList>
    </citation>
    <scope>NUCLEOTIDE SEQUENCE [LARGE SCALE GENOMIC DNA]</scope>
    <source>
        <strain evidence="3 4">DSM 101730</strain>
    </source>
</reference>
<dbReference type="GO" id="GO:0000160">
    <property type="term" value="P:phosphorelay signal transduction system"/>
    <property type="evidence" value="ECO:0007669"/>
    <property type="project" value="InterPro"/>
</dbReference>
<evidence type="ECO:0000313" key="3">
    <source>
        <dbReference type="EMBL" id="MBB5222839.1"/>
    </source>
</evidence>
<dbReference type="GO" id="GO:0003677">
    <property type="term" value="F:DNA binding"/>
    <property type="evidence" value="ECO:0007669"/>
    <property type="project" value="UniProtKB-KW"/>
</dbReference>
<evidence type="ECO:0000256" key="1">
    <source>
        <dbReference type="PROSITE-ProRule" id="PRU00169"/>
    </source>
</evidence>
<protein>
    <submittedName>
        <fullName evidence="3">DNA-binding LytR/AlgR family response regulator</fullName>
    </submittedName>
</protein>
<accession>A0A840SIH7</accession>
<dbReference type="RefSeq" id="WP_184150379.1">
    <property type="nucleotide sequence ID" value="NZ_JACHFM010000002.1"/>
</dbReference>
<organism evidence="3 4">
    <name type="scientific">Amaricoccus macauensis</name>
    <dbReference type="NCBI Taxonomy" id="57001"/>
    <lineage>
        <taxon>Bacteria</taxon>
        <taxon>Pseudomonadati</taxon>
        <taxon>Pseudomonadota</taxon>
        <taxon>Alphaproteobacteria</taxon>
        <taxon>Rhodobacterales</taxon>
        <taxon>Paracoccaceae</taxon>
        <taxon>Amaricoccus</taxon>
    </lineage>
</organism>
<evidence type="ECO:0000259" key="2">
    <source>
        <dbReference type="PROSITE" id="PS50110"/>
    </source>
</evidence>
<keyword evidence="4" id="KW-1185">Reference proteome</keyword>
<dbReference type="InterPro" id="IPR011006">
    <property type="entry name" value="CheY-like_superfamily"/>
</dbReference>
<feature type="modified residue" description="4-aspartylphosphate" evidence="1">
    <location>
        <position position="43"/>
    </location>
</feature>
<evidence type="ECO:0000313" key="4">
    <source>
        <dbReference type="Proteomes" id="UP000549457"/>
    </source>
</evidence>
<dbReference type="EMBL" id="JACHFM010000002">
    <property type="protein sequence ID" value="MBB5222839.1"/>
    <property type="molecule type" value="Genomic_DNA"/>
</dbReference>
<dbReference type="Gene3D" id="3.40.50.2300">
    <property type="match status" value="1"/>
</dbReference>
<feature type="domain" description="Response regulatory" evidence="2">
    <location>
        <begin position="1"/>
        <end position="105"/>
    </location>
</feature>
<dbReference type="AlphaFoldDB" id="A0A840SIH7"/>
<gene>
    <name evidence="3" type="ORF">HNP73_002775</name>
</gene>
<dbReference type="PROSITE" id="PS50110">
    <property type="entry name" value="RESPONSE_REGULATORY"/>
    <property type="match status" value="1"/>
</dbReference>
<dbReference type="SUPFAM" id="SSF52172">
    <property type="entry name" value="CheY-like"/>
    <property type="match status" value="1"/>
</dbReference>
<name>A0A840SIH7_9RHOB</name>